<proteinExistence type="predicted"/>
<sequence length="105" mass="11328">MEGTIKVNTAKLRSTAGSFQQTGNALKSTTNQMMNLVNSLTGSVWSGDAANAYTKKFKQLQNDINRMIKMVNEHVTDLNNMAAQYEKAEADNKAAASALSGDVIV</sequence>
<reference evidence="1" key="1">
    <citation type="submission" date="2019-04" db="EMBL/GenBank/DDBJ databases">
        <title>Microbes associate with the intestines of laboratory mice.</title>
        <authorList>
            <person name="Navarre W."/>
            <person name="Wong E."/>
            <person name="Huang K."/>
            <person name="Tropini C."/>
            <person name="Ng K."/>
            <person name="Yu B."/>
        </authorList>
    </citation>
    <scope>NUCLEOTIDE SEQUENCE</scope>
    <source>
        <strain evidence="1">NM72_1-8</strain>
    </source>
</reference>
<evidence type="ECO:0000313" key="1">
    <source>
        <dbReference type="EMBL" id="TGX99668.1"/>
    </source>
</evidence>
<dbReference type="EMBL" id="SRZB01000006">
    <property type="protein sequence ID" value="TGX99668.1"/>
    <property type="molecule type" value="Genomic_DNA"/>
</dbReference>
<name>A0AC61R1Q1_9FIRM</name>
<organism evidence="1 2">
    <name type="scientific">Hominisplanchenecus murintestinalis</name>
    <dbReference type="NCBI Taxonomy" id="2941517"/>
    <lineage>
        <taxon>Bacteria</taxon>
        <taxon>Bacillati</taxon>
        <taxon>Bacillota</taxon>
        <taxon>Clostridia</taxon>
        <taxon>Lachnospirales</taxon>
        <taxon>Lachnospiraceae</taxon>
        <taxon>Hominisplanchenecus</taxon>
    </lineage>
</organism>
<evidence type="ECO:0000313" key="2">
    <source>
        <dbReference type="Proteomes" id="UP000307720"/>
    </source>
</evidence>
<accession>A0AC61R1Q1</accession>
<protein>
    <submittedName>
        <fullName evidence="1">WXG100 family type VII secretion target</fullName>
    </submittedName>
</protein>
<gene>
    <name evidence="1" type="ORF">E5357_05165</name>
</gene>
<comment type="caution">
    <text evidence="1">The sequence shown here is derived from an EMBL/GenBank/DDBJ whole genome shotgun (WGS) entry which is preliminary data.</text>
</comment>
<dbReference type="Proteomes" id="UP000307720">
    <property type="component" value="Unassembled WGS sequence"/>
</dbReference>
<keyword evidence="2" id="KW-1185">Reference proteome</keyword>